<feature type="domain" description="Survival protein SurE-like phosphatase/nucleotidase" evidence="6">
    <location>
        <begin position="3"/>
        <end position="188"/>
    </location>
</feature>
<evidence type="ECO:0000313" key="8">
    <source>
        <dbReference type="Proteomes" id="UP000186040"/>
    </source>
</evidence>
<dbReference type="InterPro" id="IPR002828">
    <property type="entry name" value="SurE-like_Pase/nucleotidase"/>
</dbReference>
<dbReference type="STRING" id="1193682.BJP25_20245"/>
<evidence type="ECO:0000256" key="2">
    <source>
        <dbReference type="ARBA" id="ARBA00011062"/>
    </source>
</evidence>
<evidence type="ECO:0000256" key="3">
    <source>
        <dbReference type="ARBA" id="ARBA00012643"/>
    </source>
</evidence>
<keyword evidence="8" id="KW-1185">Reference proteome</keyword>
<dbReference type="EMBL" id="MKQR01000016">
    <property type="protein sequence ID" value="OLR92715.1"/>
    <property type="molecule type" value="Genomic_DNA"/>
</dbReference>
<dbReference type="Gene3D" id="3.40.1210.10">
    <property type="entry name" value="Survival protein SurE-like phosphatase/nucleotidase"/>
    <property type="match status" value="1"/>
</dbReference>
<reference evidence="7 8" key="1">
    <citation type="submission" date="2016-10" db="EMBL/GenBank/DDBJ databases">
        <title>The Draft Genome Sequence of Actinokineospora bangkokensis 44EHWT reveals the biosynthetic pathway of antifungal compounds Thailandins with unusual extender unit butylmalonyl-CoA.</title>
        <authorList>
            <person name="Greule A."/>
            <person name="Intra B."/>
            <person name="Flemming S."/>
            <person name="Rommel M.G."/>
            <person name="Panbangred W."/>
            <person name="Bechthold A."/>
        </authorList>
    </citation>
    <scope>NUCLEOTIDE SEQUENCE [LARGE SCALE GENOMIC DNA]</scope>
    <source>
        <strain evidence="7 8">44EHW</strain>
    </source>
</reference>
<dbReference type="EC" id="3.1.3.5" evidence="3"/>
<dbReference type="Proteomes" id="UP000186040">
    <property type="component" value="Unassembled WGS sequence"/>
</dbReference>
<accession>A0A1Q9LL39</accession>
<dbReference type="PANTHER" id="PTHR30457:SF0">
    <property type="entry name" value="PHOSPHATASE, PUTATIVE (AFU_ORTHOLOGUE AFUA_4G01070)-RELATED"/>
    <property type="match status" value="1"/>
</dbReference>
<comment type="catalytic activity">
    <reaction evidence="1">
        <text>a ribonucleoside 5'-phosphate + H2O = a ribonucleoside + phosphate</text>
        <dbReference type="Rhea" id="RHEA:12484"/>
        <dbReference type="ChEBI" id="CHEBI:15377"/>
        <dbReference type="ChEBI" id="CHEBI:18254"/>
        <dbReference type="ChEBI" id="CHEBI:43474"/>
        <dbReference type="ChEBI" id="CHEBI:58043"/>
        <dbReference type="EC" id="3.1.3.5"/>
    </reaction>
</comment>
<dbReference type="GO" id="GO:0008253">
    <property type="term" value="F:5'-nucleotidase activity"/>
    <property type="evidence" value="ECO:0007669"/>
    <property type="project" value="UniProtKB-EC"/>
</dbReference>
<dbReference type="PANTHER" id="PTHR30457">
    <property type="entry name" value="5'-NUCLEOTIDASE SURE"/>
    <property type="match status" value="1"/>
</dbReference>
<keyword evidence="5" id="KW-0378">Hydrolase</keyword>
<protein>
    <recommendedName>
        <fullName evidence="3">5'-nucleotidase</fullName>
        <ecNumber evidence="3">3.1.3.5</ecNumber>
    </recommendedName>
</protein>
<evidence type="ECO:0000256" key="4">
    <source>
        <dbReference type="ARBA" id="ARBA00022723"/>
    </source>
</evidence>
<dbReference type="OrthoDB" id="9780815at2"/>
<evidence type="ECO:0000256" key="1">
    <source>
        <dbReference type="ARBA" id="ARBA00000815"/>
    </source>
</evidence>
<dbReference type="InterPro" id="IPR036523">
    <property type="entry name" value="SurE-like_sf"/>
</dbReference>
<comment type="caution">
    <text evidence="7">The sequence shown here is derived from an EMBL/GenBank/DDBJ whole genome shotgun (WGS) entry which is preliminary data.</text>
</comment>
<dbReference type="SUPFAM" id="SSF64167">
    <property type="entry name" value="SurE-like"/>
    <property type="match status" value="1"/>
</dbReference>
<name>A0A1Q9LL39_9PSEU</name>
<dbReference type="GO" id="GO:0046872">
    <property type="term" value="F:metal ion binding"/>
    <property type="evidence" value="ECO:0007669"/>
    <property type="project" value="UniProtKB-KW"/>
</dbReference>
<dbReference type="Pfam" id="PF01975">
    <property type="entry name" value="SurE"/>
    <property type="match status" value="1"/>
</dbReference>
<evidence type="ECO:0000313" key="7">
    <source>
        <dbReference type="EMBL" id="OLR92715.1"/>
    </source>
</evidence>
<dbReference type="InterPro" id="IPR030048">
    <property type="entry name" value="SurE"/>
</dbReference>
<sequence length="255" mass="26213">MRVLVTNDDGIDAPGLLVLARCAAEQGWEVVVAAPETEASGTSAGLTAAAADRRVAVADRTLPELPGTPAHAVAAHPGLIALSACHGAFGPPPDLVLSGVNLGANIGRQILHSGTAGAALTASINDTRAAAISLDVPLHPVEPPHWDTAAAVLRDLLPLVAEQEPGRLVNINIPDRELADVGPARWAGLARVGQVRSRVVRSAEGQIEVGSALVDDELEPGTDAALLLAGHVTVSPVRSVHDAEAPHWILPETWA</sequence>
<comment type="similarity">
    <text evidence="2">Belongs to the SurE nucleotidase family.</text>
</comment>
<dbReference type="AlphaFoldDB" id="A0A1Q9LL39"/>
<organism evidence="7 8">
    <name type="scientific">Actinokineospora bangkokensis</name>
    <dbReference type="NCBI Taxonomy" id="1193682"/>
    <lineage>
        <taxon>Bacteria</taxon>
        <taxon>Bacillati</taxon>
        <taxon>Actinomycetota</taxon>
        <taxon>Actinomycetes</taxon>
        <taxon>Pseudonocardiales</taxon>
        <taxon>Pseudonocardiaceae</taxon>
        <taxon>Actinokineospora</taxon>
    </lineage>
</organism>
<proteinExistence type="inferred from homology"/>
<evidence type="ECO:0000256" key="5">
    <source>
        <dbReference type="ARBA" id="ARBA00022801"/>
    </source>
</evidence>
<keyword evidence="4" id="KW-0479">Metal-binding</keyword>
<evidence type="ECO:0000259" key="6">
    <source>
        <dbReference type="Pfam" id="PF01975"/>
    </source>
</evidence>
<gene>
    <name evidence="7" type="ORF">BJP25_20245</name>
</gene>